<name>A0ABT4L1Z4_9SPHI</name>
<evidence type="ECO:0008006" key="3">
    <source>
        <dbReference type="Google" id="ProtNLM"/>
    </source>
</evidence>
<dbReference type="RefSeq" id="WP_269416874.1">
    <property type="nucleotide sequence ID" value="NZ_JAPWGL010000005.1"/>
</dbReference>
<dbReference type="PROSITE" id="PS51257">
    <property type="entry name" value="PROKAR_LIPOPROTEIN"/>
    <property type="match status" value="1"/>
</dbReference>
<protein>
    <recommendedName>
        <fullName evidence="3">Lipoprotein</fullName>
    </recommendedName>
</protein>
<reference evidence="1" key="1">
    <citation type="submission" date="2022-12" db="EMBL/GenBank/DDBJ databases">
        <title>Genome sequence of SJ11.</title>
        <authorList>
            <person name="Woo H."/>
        </authorList>
    </citation>
    <scope>NUCLEOTIDE SEQUENCE</scope>
    <source>
        <strain evidence="1">SJ11</strain>
    </source>
</reference>
<gene>
    <name evidence="1" type="ORF">O0931_18020</name>
</gene>
<organism evidence="1 2">
    <name type="scientific">Pedobacter rhodius</name>
    <dbReference type="NCBI Taxonomy" id="3004098"/>
    <lineage>
        <taxon>Bacteria</taxon>
        <taxon>Pseudomonadati</taxon>
        <taxon>Bacteroidota</taxon>
        <taxon>Sphingobacteriia</taxon>
        <taxon>Sphingobacteriales</taxon>
        <taxon>Sphingobacteriaceae</taxon>
        <taxon>Pedobacter</taxon>
    </lineage>
</organism>
<proteinExistence type="predicted"/>
<dbReference type="EMBL" id="JAPWGL010000005">
    <property type="protein sequence ID" value="MCZ4225216.1"/>
    <property type="molecule type" value="Genomic_DNA"/>
</dbReference>
<keyword evidence="2" id="KW-1185">Reference proteome</keyword>
<evidence type="ECO:0000313" key="2">
    <source>
        <dbReference type="Proteomes" id="UP001144341"/>
    </source>
</evidence>
<sequence>MKTKLLIIIFINSFIFLAFIGCKENIVIFPATKDAEEKELKALLNDIQAMADQISCDNPADWRIVPIGSKSCNGATNFIVYSAKINTSLFLQEVERYNQMQKAFNIKWQLISDCTIIMAPKSIECINGKPKLIY</sequence>
<dbReference type="Proteomes" id="UP001144341">
    <property type="component" value="Unassembled WGS sequence"/>
</dbReference>
<accession>A0ABT4L1Z4</accession>
<evidence type="ECO:0000313" key="1">
    <source>
        <dbReference type="EMBL" id="MCZ4225216.1"/>
    </source>
</evidence>
<comment type="caution">
    <text evidence="1">The sequence shown here is derived from an EMBL/GenBank/DDBJ whole genome shotgun (WGS) entry which is preliminary data.</text>
</comment>